<evidence type="ECO:0008006" key="3">
    <source>
        <dbReference type="Google" id="ProtNLM"/>
    </source>
</evidence>
<dbReference type="SUPFAM" id="SSF50814">
    <property type="entry name" value="Lipocalins"/>
    <property type="match status" value="1"/>
</dbReference>
<name>A0ABR0S5W5_9HYPO</name>
<accession>A0ABR0S5W5</accession>
<evidence type="ECO:0000313" key="1">
    <source>
        <dbReference type="EMBL" id="KAK5987564.1"/>
    </source>
</evidence>
<dbReference type="EMBL" id="JAVFKD010000016">
    <property type="protein sequence ID" value="KAK5987564.1"/>
    <property type="molecule type" value="Genomic_DNA"/>
</dbReference>
<keyword evidence="2" id="KW-1185">Reference proteome</keyword>
<dbReference type="Gene3D" id="2.40.128.20">
    <property type="match status" value="1"/>
</dbReference>
<dbReference type="InterPro" id="IPR012674">
    <property type="entry name" value="Calycin"/>
</dbReference>
<dbReference type="PANTHER" id="PTHR38115:SF1">
    <property type="entry name" value="LIPOCALIN-LIKE DOMAIN-CONTAINING PROTEIN"/>
    <property type="match status" value="1"/>
</dbReference>
<comment type="caution">
    <text evidence="1">The sequence shown here is derived from an EMBL/GenBank/DDBJ whole genome shotgun (WGS) entry which is preliminary data.</text>
</comment>
<organism evidence="1 2">
    <name type="scientific">Cladobotryum mycophilum</name>
    <dbReference type="NCBI Taxonomy" id="491253"/>
    <lineage>
        <taxon>Eukaryota</taxon>
        <taxon>Fungi</taxon>
        <taxon>Dikarya</taxon>
        <taxon>Ascomycota</taxon>
        <taxon>Pezizomycotina</taxon>
        <taxon>Sordariomycetes</taxon>
        <taxon>Hypocreomycetidae</taxon>
        <taxon>Hypocreales</taxon>
        <taxon>Hypocreaceae</taxon>
        <taxon>Cladobotryum</taxon>
    </lineage>
</organism>
<dbReference type="PANTHER" id="PTHR38115">
    <property type="entry name" value="LIPOCALIN-LIKE DOMAIN-CONTAINING PROTEIN"/>
    <property type="match status" value="1"/>
</dbReference>
<sequence>MAAPAERTIKDLSGHWTLNKTISDDSDPVLTLQGVGFLMRKAIGIATIQLEIKQYEDDSAVTHIDIKQTALKLNSEEARTVDDTVRPVKDNIFGDVESKSLWVSLEDAAVDDEYLKEGWLAEGDGKFVMTVATHPKNGWTAKQIWGFKEVDGVRRYSRSVVVTKGSESKKIHMHYDYNGPLAPSS</sequence>
<evidence type="ECO:0000313" key="2">
    <source>
        <dbReference type="Proteomes" id="UP001338125"/>
    </source>
</evidence>
<proteinExistence type="predicted"/>
<dbReference type="Proteomes" id="UP001338125">
    <property type="component" value="Unassembled WGS sequence"/>
</dbReference>
<dbReference type="InterPro" id="IPR053037">
    <property type="entry name" value="Pericyclase_pydY-like"/>
</dbReference>
<protein>
    <recommendedName>
        <fullName evidence="3">LCCL domain-containing protein</fullName>
    </recommendedName>
</protein>
<gene>
    <name evidence="1" type="ORF">PT974_11696</name>
</gene>
<reference evidence="1 2" key="1">
    <citation type="submission" date="2024-01" db="EMBL/GenBank/DDBJ databases">
        <title>Complete genome of Cladobotryum mycophilum ATHUM6906.</title>
        <authorList>
            <person name="Christinaki A.C."/>
            <person name="Myridakis A.I."/>
            <person name="Kouvelis V.N."/>
        </authorList>
    </citation>
    <scope>NUCLEOTIDE SEQUENCE [LARGE SCALE GENOMIC DNA]</scope>
    <source>
        <strain evidence="1 2">ATHUM6906</strain>
    </source>
</reference>